<dbReference type="Proteomes" id="UP000634136">
    <property type="component" value="Unassembled WGS sequence"/>
</dbReference>
<protein>
    <submittedName>
        <fullName evidence="1">Uncharacterized protein</fullName>
    </submittedName>
</protein>
<reference evidence="1" key="1">
    <citation type="submission" date="2020-09" db="EMBL/GenBank/DDBJ databases">
        <title>Genome-Enabled Discovery of Anthraquinone Biosynthesis in Senna tora.</title>
        <authorList>
            <person name="Kang S.-H."/>
            <person name="Pandey R.P."/>
            <person name="Lee C.-M."/>
            <person name="Sim J.-S."/>
            <person name="Jeong J.-T."/>
            <person name="Choi B.-S."/>
            <person name="Jung M."/>
            <person name="Ginzburg D."/>
            <person name="Zhao K."/>
            <person name="Won S.Y."/>
            <person name="Oh T.-J."/>
            <person name="Yu Y."/>
            <person name="Kim N.-H."/>
            <person name="Lee O.R."/>
            <person name="Lee T.-H."/>
            <person name="Bashyal P."/>
            <person name="Kim T.-S."/>
            <person name="Lee W.-H."/>
            <person name="Kawkins C."/>
            <person name="Kim C.-K."/>
            <person name="Kim J.S."/>
            <person name="Ahn B.O."/>
            <person name="Rhee S.Y."/>
            <person name="Sohng J.K."/>
        </authorList>
    </citation>
    <scope>NUCLEOTIDE SEQUENCE</scope>
    <source>
        <tissue evidence="1">Leaf</tissue>
    </source>
</reference>
<keyword evidence="2" id="KW-1185">Reference proteome</keyword>
<dbReference type="EMBL" id="JAAIUW010000008">
    <property type="protein sequence ID" value="KAF7819914.1"/>
    <property type="molecule type" value="Genomic_DNA"/>
</dbReference>
<organism evidence="1 2">
    <name type="scientific">Senna tora</name>
    <dbReference type="NCBI Taxonomy" id="362788"/>
    <lineage>
        <taxon>Eukaryota</taxon>
        <taxon>Viridiplantae</taxon>
        <taxon>Streptophyta</taxon>
        <taxon>Embryophyta</taxon>
        <taxon>Tracheophyta</taxon>
        <taxon>Spermatophyta</taxon>
        <taxon>Magnoliopsida</taxon>
        <taxon>eudicotyledons</taxon>
        <taxon>Gunneridae</taxon>
        <taxon>Pentapetalae</taxon>
        <taxon>rosids</taxon>
        <taxon>fabids</taxon>
        <taxon>Fabales</taxon>
        <taxon>Fabaceae</taxon>
        <taxon>Caesalpinioideae</taxon>
        <taxon>Cassia clade</taxon>
        <taxon>Senna</taxon>
    </lineage>
</organism>
<accession>A0A834TM33</accession>
<comment type="caution">
    <text evidence="1">The sequence shown here is derived from an EMBL/GenBank/DDBJ whole genome shotgun (WGS) entry which is preliminary data.</text>
</comment>
<dbReference type="AlphaFoldDB" id="A0A834TM33"/>
<proteinExistence type="predicted"/>
<sequence>MTYYRQQAEAAISIYYRRLAEAAIMVKTVKTAADKAQSCTTQNFGKGTPMTSSVIIFIPKEKRFHEVHICF</sequence>
<gene>
    <name evidence="1" type="ORF">G2W53_025369</name>
</gene>
<evidence type="ECO:0000313" key="1">
    <source>
        <dbReference type="EMBL" id="KAF7819914.1"/>
    </source>
</evidence>
<evidence type="ECO:0000313" key="2">
    <source>
        <dbReference type="Proteomes" id="UP000634136"/>
    </source>
</evidence>
<name>A0A834TM33_9FABA</name>